<gene>
    <name evidence="7" type="ORF">LDJ79_06300</name>
</gene>
<dbReference type="Pfam" id="PF00881">
    <property type="entry name" value="Nitroreductase"/>
    <property type="match status" value="1"/>
</dbReference>
<evidence type="ECO:0000256" key="2">
    <source>
        <dbReference type="ARBA" id="ARBA00007118"/>
    </source>
</evidence>
<keyword evidence="8" id="KW-1185">Reference proteome</keyword>
<feature type="domain" description="Nitroreductase" evidence="6">
    <location>
        <begin position="7"/>
        <end position="143"/>
    </location>
</feature>
<dbReference type="SUPFAM" id="SSF53335">
    <property type="entry name" value="S-adenosyl-L-methionine-dependent methyltransferases"/>
    <property type="match status" value="1"/>
</dbReference>
<name>A0ABS7YN79_9VIBR</name>
<dbReference type="PANTHER" id="PTHR43673">
    <property type="entry name" value="NAD(P)H NITROREDUCTASE YDGI-RELATED"/>
    <property type="match status" value="1"/>
</dbReference>
<sequence>MRIGKHLKQRYSERDFDDRIVSMDLVEQLALSFIQAPTSCNLQIHNLTLVNDPNLLTLFAKNVTGKVNWAKQLFILTVDSNLTFENNANYISAGMAVENLMLESNRLGLATCPLAGFKGHQFIKDSLGIPNELDIPLIILFGYPKVEGKSSSTYRKPLDYVLGVNQYCIEKPFPKTSYMNDWTEEQIRDYRTRILSVYFPRTRQGVWNSGLNILWDLTKEKIGDRNIYFFPSEKNEFDMLNTLSNKLVISDEIPVYTDYLKNQFADVSVLGEINDKKSDTAFVLNKLMFCKNPDGVIKNINKNVQLNGLVYVSEFNKYGSVALCYSVLRALGFQKHVYHNSSFYKFGPFNFINHSILKASFEKNGFEIIDIRKLDTKALYYKLPRKLRFIDSIWRKLHKESTLYTLKKTRNI</sequence>
<dbReference type="PANTHER" id="PTHR43673:SF2">
    <property type="entry name" value="NITROREDUCTASE"/>
    <property type="match status" value="1"/>
</dbReference>
<comment type="cofactor">
    <cofactor evidence="1">
        <name>FMN</name>
        <dbReference type="ChEBI" id="CHEBI:58210"/>
    </cofactor>
</comment>
<evidence type="ECO:0000259" key="6">
    <source>
        <dbReference type="Pfam" id="PF00881"/>
    </source>
</evidence>
<dbReference type="RefSeq" id="WP_225249970.1">
    <property type="nucleotide sequence ID" value="NZ_JAIWIU010000037.1"/>
</dbReference>
<dbReference type="InterPro" id="IPR029063">
    <property type="entry name" value="SAM-dependent_MTases_sf"/>
</dbReference>
<dbReference type="Proteomes" id="UP001199044">
    <property type="component" value="Unassembled WGS sequence"/>
</dbReference>
<evidence type="ECO:0000256" key="1">
    <source>
        <dbReference type="ARBA" id="ARBA00001917"/>
    </source>
</evidence>
<dbReference type="InterPro" id="IPR029479">
    <property type="entry name" value="Nitroreductase"/>
</dbReference>
<dbReference type="SUPFAM" id="SSF55469">
    <property type="entry name" value="FMN-dependent nitroreductase-like"/>
    <property type="match status" value="1"/>
</dbReference>
<dbReference type="Gene3D" id="3.40.50.150">
    <property type="entry name" value="Vaccinia Virus protein VP39"/>
    <property type="match status" value="1"/>
</dbReference>
<comment type="similarity">
    <text evidence="2">Belongs to the nitroreductase family.</text>
</comment>
<evidence type="ECO:0000256" key="3">
    <source>
        <dbReference type="ARBA" id="ARBA00022630"/>
    </source>
</evidence>
<evidence type="ECO:0000256" key="5">
    <source>
        <dbReference type="ARBA" id="ARBA00023002"/>
    </source>
</evidence>
<keyword evidence="4" id="KW-0288">FMN</keyword>
<organism evidence="7 8">
    <name type="scientific">Vibrio tritonius</name>
    <dbReference type="NCBI Taxonomy" id="1435069"/>
    <lineage>
        <taxon>Bacteria</taxon>
        <taxon>Pseudomonadati</taxon>
        <taxon>Pseudomonadota</taxon>
        <taxon>Gammaproteobacteria</taxon>
        <taxon>Vibrionales</taxon>
        <taxon>Vibrionaceae</taxon>
        <taxon>Vibrio</taxon>
    </lineage>
</organism>
<accession>A0ABS7YN79</accession>
<proteinExistence type="inferred from homology"/>
<protein>
    <submittedName>
        <fullName evidence="7">Nitroreductase family protein</fullName>
    </submittedName>
</protein>
<reference evidence="8" key="1">
    <citation type="submission" date="2023-07" db="EMBL/GenBank/DDBJ databases">
        <title>Molecular identification of indigenous halophilic bacteria isolated from red sea cost, biodegradation of synthetic dyes and assessment of degraded metabolite toxicity.</title>
        <authorList>
            <person name="Chaieb K."/>
            <person name="Altayb H.N."/>
        </authorList>
    </citation>
    <scope>NUCLEOTIDE SEQUENCE [LARGE SCALE GENOMIC DNA]</scope>
    <source>
        <strain evidence="8">K20</strain>
    </source>
</reference>
<dbReference type="InterPro" id="IPR000415">
    <property type="entry name" value="Nitroreductase-like"/>
</dbReference>
<keyword evidence="3" id="KW-0285">Flavoprotein</keyword>
<evidence type="ECO:0000313" key="8">
    <source>
        <dbReference type="Proteomes" id="UP001199044"/>
    </source>
</evidence>
<keyword evidence="5" id="KW-0560">Oxidoreductase</keyword>
<evidence type="ECO:0000313" key="7">
    <source>
        <dbReference type="EMBL" id="MCA2015714.1"/>
    </source>
</evidence>
<dbReference type="EMBL" id="JAIWIU010000037">
    <property type="protein sequence ID" value="MCA2015714.1"/>
    <property type="molecule type" value="Genomic_DNA"/>
</dbReference>
<dbReference type="Gene3D" id="3.40.109.10">
    <property type="entry name" value="NADH Oxidase"/>
    <property type="match status" value="1"/>
</dbReference>
<evidence type="ECO:0000256" key="4">
    <source>
        <dbReference type="ARBA" id="ARBA00022643"/>
    </source>
</evidence>
<comment type="caution">
    <text evidence="7">The sequence shown here is derived from an EMBL/GenBank/DDBJ whole genome shotgun (WGS) entry which is preliminary data.</text>
</comment>